<dbReference type="EMBL" id="JEOB01000004">
    <property type="protein sequence ID" value="EXM38176.1"/>
    <property type="molecule type" value="Genomic_DNA"/>
</dbReference>
<reference evidence="2 3" key="1">
    <citation type="submission" date="2013-06" db="EMBL/GenBank/DDBJ databases">
        <title>Rumen cellulosomics: divergent fiber-degrading strategies revealed by comparative genome-wide analysis of six Ruminococcal strains.</title>
        <authorList>
            <person name="Dassa B."/>
            <person name="Borovok I."/>
            <person name="Lamed R."/>
            <person name="Flint H."/>
            <person name="Yeoman C.J."/>
            <person name="White B."/>
            <person name="Bayer E.A."/>
        </authorList>
    </citation>
    <scope>NUCLEOTIDE SEQUENCE [LARGE SCALE GENOMIC DNA]</scope>
    <source>
        <strain evidence="2 3">SY3</strain>
    </source>
</reference>
<organism evidence="2 3">
    <name type="scientific">Ruminococcus albus SY3</name>
    <dbReference type="NCBI Taxonomy" id="1341156"/>
    <lineage>
        <taxon>Bacteria</taxon>
        <taxon>Bacillati</taxon>
        <taxon>Bacillota</taxon>
        <taxon>Clostridia</taxon>
        <taxon>Eubacteriales</taxon>
        <taxon>Oscillospiraceae</taxon>
        <taxon>Ruminococcus</taxon>
    </lineage>
</organism>
<dbReference type="RefSeq" id="WP_037284562.1">
    <property type="nucleotide sequence ID" value="NZ_JEOB01000001.1"/>
</dbReference>
<name>A0A011V4Z3_RUMAL</name>
<comment type="caution">
    <text evidence="2">The sequence shown here is derived from an EMBL/GenBank/DDBJ whole genome shotgun (WGS) entry which is preliminary data.</text>
</comment>
<dbReference type="EMBL" id="JEOB01000001">
    <property type="protein sequence ID" value="EXM40557.1"/>
    <property type="molecule type" value="Genomic_DNA"/>
</dbReference>
<accession>A0A011V4Z3</accession>
<dbReference type="SUPFAM" id="SSF52540">
    <property type="entry name" value="P-loop containing nucleoside triphosphate hydrolases"/>
    <property type="match status" value="1"/>
</dbReference>
<protein>
    <submittedName>
        <fullName evidence="2">Terminase</fullName>
    </submittedName>
</protein>
<evidence type="ECO:0000313" key="1">
    <source>
        <dbReference type="EMBL" id="EXM38176.1"/>
    </source>
</evidence>
<dbReference type="Proteomes" id="UP000021369">
    <property type="component" value="Unassembled WGS sequence"/>
</dbReference>
<proteinExistence type="predicted"/>
<dbReference type="Gene3D" id="3.40.50.300">
    <property type="entry name" value="P-loop containing nucleotide triphosphate hydrolases"/>
    <property type="match status" value="1"/>
</dbReference>
<evidence type="ECO:0000313" key="3">
    <source>
        <dbReference type="Proteomes" id="UP000021369"/>
    </source>
</evidence>
<dbReference type="InterPro" id="IPR027417">
    <property type="entry name" value="P-loop_NTPase"/>
</dbReference>
<gene>
    <name evidence="2" type="ORF">RASY3_01620</name>
    <name evidence="1" type="ORF">RASY3_18050</name>
</gene>
<dbReference type="OrthoDB" id="9760250at2"/>
<dbReference type="PATRIC" id="fig|1341156.4.peg.3209"/>
<dbReference type="AlphaFoldDB" id="A0A011V4Z3"/>
<evidence type="ECO:0000313" key="2">
    <source>
        <dbReference type="EMBL" id="EXM40557.1"/>
    </source>
</evidence>
<sequence>MSDKRLGRQTPTISAVLPYTESKGAEAVEIYDRSGRTAQPWQQLMMEDIMAVNEDGLWVHMKYGWSIPRRNGKSEILIMRAMWSVSHGRRVLYTAHRTTTSHNAWEKVIERLSKAGYIEGTDFKTTKQFGLERIEWLTGDGVINFRTRSSKGGLGEGYDDLIIDEAQEYTSDQESALKYVVTDSQNPQTLMCGTPPTVVSSGTVFLNYRKDCLSGKAEDCGWAEWSVPALTDAHDPELWYETNPSLGYILSERTIRSELGDDQVDDNIQRLGLWLRYNQKSAITKEEWLEYKLDAAPALADNAKLYFGIKYSKAGSVSLAVAAKTADDKIFFEAIDCRSARDGSDWLISYLRNQRAALAVIDGAGSQQLLADDMKNAELKCKALLPKVAEIVAANAMFEQKLFEGMLCHMGQPALTQAASNSEHRAIGTNGGYGYTAILEGVDISLLEAASLAVWSCIANSKDRKPQEITY</sequence>
<keyword evidence="3" id="KW-1185">Reference proteome</keyword>